<keyword evidence="2" id="KW-1185">Reference proteome</keyword>
<protein>
    <submittedName>
        <fullName evidence="1">Uncharacterized protein</fullName>
    </submittedName>
</protein>
<dbReference type="KEGG" id="tos:Theos_2136"/>
<dbReference type="eggNOG" id="ENOG5032R5N">
    <property type="taxonomic scope" value="Bacteria"/>
</dbReference>
<dbReference type="RefSeq" id="WP_016330307.1">
    <property type="nucleotide sequence ID" value="NC_019386.1"/>
</dbReference>
<dbReference type="HOGENOM" id="CLU_134356_0_0_0"/>
<proteinExistence type="predicted"/>
<evidence type="ECO:0000313" key="1">
    <source>
        <dbReference type="EMBL" id="AFV77131.1"/>
    </source>
</evidence>
<gene>
    <name evidence="1" type="ORF">Theos_2136</name>
</gene>
<dbReference type="STRING" id="751945.Theos_2136"/>
<dbReference type="AlphaFoldDB" id="K7QWH1"/>
<sequence>MRLGLLLLTGLLSACTLVVEPAGLSLTYRLDFGRAILRFEPDRGPGGVYYLGEEVRFLLTLAEPGWVALFVEDPDGRTYGLDRFYLARGTHVLPPGAYRYTLVPPRGLHRVWAVYTDQAPTTLRLEGVYRDFEGVLRLYLEAAQARRHDRAETFFYLR</sequence>
<dbReference type="PATRIC" id="fig|751945.3.peg.2078"/>
<accession>K7QWH1</accession>
<name>K7QWH1_THEOS</name>
<reference evidence="1 2" key="1">
    <citation type="journal article" date="2013" name="Genome Announc.">
        <title>Whole Genome Sequencing of Thermus oshimai JL-2 and Thermus thermophilus JL-18, Incomplete Denitrifiers from the United States Great Basin.</title>
        <authorList>
            <person name="Murugapiran S.K."/>
            <person name="Huntemann M."/>
            <person name="Wei C.L."/>
            <person name="Han J."/>
            <person name="Detter J.C."/>
            <person name="Han C.S."/>
            <person name="Erkkila T.H."/>
            <person name="Teshima H."/>
            <person name="Chen A."/>
            <person name="Kyrpides N."/>
            <person name="Mavrommatis K."/>
            <person name="Markowitz V."/>
            <person name="Szeto E."/>
            <person name="Ivanova N."/>
            <person name="Pagani I."/>
            <person name="Lam J."/>
            <person name="McDonald A.I."/>
            <person name="Dodsworth J.A."/>
            <person name="Pati A."/>
            <person name="Goodwin L."/>
            <person name="Peters L."/>
            <person name="Pitluck S."/>
            <person name="Woyke T."/>
            <person name="Hedlund B.P."/>
        </authorList>
    </citation>
    <scope>NUCLEOTIDE SEQUENCE</scope>
    <source>
        <strain evidence="1 2">JL-2</strain>
    </source>
</reference>
<dbReference type="PROSITE" id="PS51257">
    <property type="entry name" value="PROKAR_LIPOPROTEIN"/>
    <property type="match status" value="1"/>
</dbReference>
<dbReference type="OrthoDB" id="25807at2"/>
<dbReference type="EMBL" id="CP003249">
    <property type="protein sequence ID" value="AFV77131.1"/>
    <property type="molecule type" value="Genomic_DNA"/>
</dbReference>
<organism evidence="1 2">
    <name type="scientific">Thermus oshimai JL-2</name>
    <dbReference type="NCBI Taxonomy" id="751945"/>
    <lineage>
        <taxon>Bacteria</taxon>
        <taxon>Thermotogati</taxon>
        <taxon>Deinococcota</taxon>
        <taxon>Deinococci</taxon>
        <taxon>Thermales</taxon>
        <taxon>Thermaceae</taxon>
        <taxon>Thermus</taxon>
    </lineage>
</organism>
<dbReference type="Proteomes" id="UP000000211">
    <property type="component" value="Chromosome"/>
</dbReference>
<evidence type="ECO:0000313" key="2">
    <source>
        <dbReference type="Proteomes" id="UP000000211"/>
    </source>
</evidence>